<dbReference type="SUPFAM" id="SSF53822">
    <property type="entry name" value="Periplasmic binding protein-like I"/>
    <property type="match status" value="1"/>
</dbReference>
<dbReference type="InterPro" id="IPR001828">
    <property type="entry name" value="ANF_lig-bd_rcpt"/>
</dbReference>
<feature type="chain" id="PRO_5044834639" description="Receptor ligand binding region domain-containing protein" evidence="5">
    <location>
        <begin position="24"/>
        <end position="404"/>
    </location>
</feature>
<dbReference type="PANTHER" id="PTHR44755:SF11">
    <property type="entry name" value="ATRIAL NATRIURETIC PEPTIDE RECEPTOR 3 ISOFORM X1"/>
    <property type="match status" value="1"/>
</dbReference>
<sequence>MEGQMCWFLRFLLLSASFGSESAVLEPSDHELFPTSSSQFPNSSDHLRNPRHHDFQHESTNVIVTSDARHEPVTFQSSSAASPWRRHKRSVTSRTPTIAHCSHADDKDVALTRHGHTLLNVAIFAPYDLKFKFTLDRVLPAVVTAEQAVHRKQLLPGYRFHWIPGDSKCNSRDAAIHAFDTVTRYKMAFFLGPVCDYSLAPVARYAAYWNISVVAPGGFAHNFGTEKLDGPEGAEFPLLTRIGYTFNSMALTFLDLLTYYKWEKVKVLYRSSDHSDIVPAFCHLAGGALGEYLENEKRRKFDMHRIVEKTPEDYARMLLEQLDTQYAGQCHYRPEASVTTALRPVSLSPRGQCHYRTEASVTIAPRPVSLSPRGQCHYRPEASVPTALRPVSLLPRGQCHYRPE</sequence>
<keyword evidence="3" id="KW-1133">Transmembrane helix</keyword>
<comment type="subcellular location">
    <subcellularLocation>
        <location evidence="1">Membrane</location>
    </subcellularLocation>
</comment>
<keyword evidence="2" id="KW-0812">Transmembrane</keyword>
<keyword evidence="4" id="KW-0472">Membrane</keyword>
<dbReference type="AlphaFoldDB" id="A0ABD0JGX4"/>
<dbReference type="PANTHER" id="PTHR44755">
    <property type="entry name" value="NATRIURETIC PEPTIDE RECEPTOR 3-RELATED"/>
    <property type="match status" value="1"/>
</dbReference>
<evidence type="ECO:0000313" key="8">
    <source>
        <dbReference type="Proteomes" id="UP001519460"/>
    </source>
</evidence>
<evidence type="ECO:0000256" key="2">
    <source>
        <dbReference type="ARBA" id="ARBA00022692"/>
    </source>
</evidence>
<comment type="caution">
    <text evidence="7">The sequence shown here is derived from an EMBL/GenBank/DDBJ whole genome shotgun (WGS) entry which is preliminary data.</text>
</comment>
<evidence type="ECO:0000256" key="4">
    <source>
        <dbReference type="ARBA" id="ARBA00023136"/>
    </source>
</evidence>
<protein>
    <recommendedName>
        <fullName evidence="6">Receptor ligand binding region domain-containing protein</fullName>
    </recommendedName>
</protein>
<reference evidence="7 8" key="1">
    <citation type="journal article" date="2023" name="Sci. Data">
        <title>Genome assembly of the Korean intertidal mud-creeper Batillaria attramentaria.</title>
        <authorList>
            <person name="Patra A.K."/>
            <person name="Ho P.T."/>
            <person name="Jun S."/>
            <person name="Lee S.J."/>
            <person name="Kim Y."/>
            <person name="Won Y.J."/>
        </authorList>
    </citation>
    <scope>NUCLEOTIDE SEQUENCE [LARGE SCALE GENOMIC DNA]</scope>
    <source>
        <strain evidence="7">Wonlab-2016</strain>
    </source>
</reference>
<feature type="non-terminal residue" evidence="7">
    <location>
        <position position="404"/>
    </location>
</feature>
<proteinExistence type="predicted"/>
<accession>A0ABD0JGX4</accession>
<dbReference type="Proteomes" id="UP001519460">
    <property type="component" value="Unassembled WGS sequence"/>
</dbReference>
<feature type="signal peptide" evidence="5">
    <location>
        <begin position="1"/>
        <end position="23"/>
    </location>
</feature>
<evidence type="ECO:0000313" key="7">
    <source>
        <dbReference type="EMBL" id="KAK7474176.1"/>
    </source>
</evidence>
<dbReference type="InterPro" id="IPR052612">
    <property type="entry name" value="ANP_Clearance_Receptor"/>
</dbReference>
<feature type="domain" description="Receptor ligand binding region" evidence="6">
    <location>
        <begin position="138"/>
        <end position="274"/>
    </location>
</feature>
<dbReference type="Gene3D" id="3.40.50.2300">
    <property type="match status" value="1"/>
</dbReference>
<keyword evidence="5" id="KW-0732">Signal</keyword>
<evidence type="ECO:0000259" key="6">
    <source>
        <dbReference type="Pfam" id="PF01094"/>
    </source>
</evidence>
<organism evidence="7 8">
    <name type="scientific">Batillaria attramentaria</name>
    <dbReference type="NCBI Taxonomy" id="370345"/>
    <lineage>
        <taxon>Eukaryota</taxon>
        <taxon>Metazoa</taxon>
        <taxon>Spiralia</taxon>
        <taxon>Lophotrochozoa</taxon>
        <taxon>Mollusca</taxon>
        <taxon>Gastropoda</taxon>
        <taxon>Caenogastropoda</taxon>
        <taxon>Sorbeoconcha</taxon>
        <taxon>Cerithioidea</taxon>
        <taxon>Batillariidae</taxon>
        <taxon>Batillaria</taxon>
    </lineage>
</organism>
<dbReference type="Pfam" id="PF01094">
    <property type="entry name" value="ANF_receptor"/>
    <property type="match status" value="1"/>
</dbReference>
<evidence type="ECO:0000256" key="5">
    <source>
        <dbReference type="SAM" id="SignalP"/>
    </source>
</evidence>
<name>A0ABD0JGX4_9CAEN</name>
<evidence type="ECO:0000256" key="3">
    <source>
        <dbReference type="ARBA" id="ARBA00022989"/>
    </source>
</evidence>
<dbReference type="EMBL" id="JACVVK020000445">
    <property type="protein sequence ID" value="KAK7474176.1"/>
    <property type="molecule type" value="Genomic_DNA"/>
</dbReference>
<gene>
    <name evidence="7" type="ORF">BaRGS_00034584</name>
</gene>
<dbReference type="InterPro" id="IPR028082">
    <property type="entry name" value="Peripla_BP_I"/>
</dbReference>
<evidence type="ECO:0000256" key="1">
    <source>
        <dbReference type="ARBA" id="ARBA00004370"/>
    </source>
</evidence>
<dbReference type="GO" id="GO:0016020">
    <property type="term" value="C:membrane"/>
    <property type="evidence" value="ECO:0007669"/>
    <property type="project" value="UniProtKB-SubCell"/>
</dbReference>
<keyword evidence="8" id="KW-1185">Reference proteome</keyword>